<feature type="transmembrane region" description="Helical" evidence="7">
    <location>
        <begin position="267"/>
        <end position="287"/>
    </location>
</feature>
<comment type="similarity">
    <text evidence="7">Belongs to the binding-protein-dependent transport system permease family.</text>
</comment>
<keyword evidence="2 7" id="KW-0813">Transport</keyword>
<dbReference type="PANTHER" id="PTHR43744:SF9">
    <property type="entry name" value="POLYGALACTURONAN_RHAMNOGALACTURONAN TRANSPORT SYSTEM PERMEASE PROTEIN YTCP"/>
    <property type="match status" value="1"/>
</dbReference>
<feature type="transmembrane region" description="Helical" evidence="7">
    <location>
        <begin position="17"/>
        <end position="38"/>
    </location>
</feature>
<dbReference type="PANTHER" id="PTHR43744">
    <property type="entry name" value="ABC TRANSPORTER PERMEASE PROTEIN MG189-RELATED-RELATED"/>
    <property type="match status" value="1"/>
</dbReference>
<dbReference type="EMBL" id="JBCITK010000001">
    <property type="protein sequence ID" value="MEN0642466.1"/>
    <property type="molecule type" value="Genomic_DNA"/>
</dbReference>
<dbReference type="InterPro" id="IPR035906">
    <property type="entry name" value="MetI-like_sf"/>
</dbReference>
<protein>
    <submittedName>
        <fullName evidence="9">Carbohydrate ABC transporter permease</fullName>
    </submittedName>
</protein>
<feature type="transmembrane region" description="Helical" evidence="7">
    <location>
        <begin position="191"/>
        <end position="209"/>
    </location>
</feature>
<evidence type="ECO:0000259" key="8">
    <source>
        <dbReference type="PROSITE" id="PS50928"/>
    </source>
</evidence>
<proteinExistence type="inferred from homology"/>
<dbReference type="RefSeq" id="WP_343129589.1">
    <property type="nucleotide sequence ID" value="NZ_JBCITK010000001.1"/>
</dbReference>
<evidence type="ECO:0000256" key="5">
    <source>
        <dbReference type="ARBA" id="ARBA00022989"/>
    </source>
</evidence>
<gene>
    <name evidence="9" type="ORF">MKY91_04715</name>
</gene>
<evidence type="ECO:0000256" key="3">
    <source>
        <dbReference type="ARBA" id="ARBA00022475"/>
    </source>
</evidence>
<evidence type="ECO:0000256" key="4">
    <source>
        <dbReference type="ARBA" id="ARBA00022692"/>
    </source>
</evidence>
<comment type="caution">
    <text evidence="9">The sequence shown here is derived from an EMBL/GenBank/DDBJ whole genome shotgun (WGS) entry which is preliminary data.</text>
</comment>
<reference evidence="9 10" key="1">
    <citation type="submission" date="2024-03" db="EMBL/GenBank/DDBJ databases">
        <title>Bacilli Hybrid Assemblies.</title>
        <authorList>
            <person name="Kovac J."/>
        </authorList>
    </citation>
    <scope>NUCLEOTIDE SEQUENCE [LARGE SCALE GENOMIC DNA]</scope>
    <source>
        <strain evidence="9 10">FSL R7-0666</strain>
    </source>
</reference>
<dbReference type="CDD" id="cd06261">
    <property type="entry name" value="TM_PBP2"/>
    <property type="match status" value="1"/>
</dbReference>
<name>A0ABU9VEZ6_9BACI</name>
<keyword evidence="6 7" id="KW-0472">Membrane</keyword>
<dbReference type="Proteomes" id="UP001418796">
    <property type="component" value="Unassembled WGS sequence"/>
</dbReference>
<evidence type="ECO:0000256" key="2">
    <source>
        <dbReference type="ARBA" id="ARBA00022448"/>
    </source>
</evidence>
<evidence type="ECO:0000256" key="7">
    <source>
        <dbReference type="RuleBase" id="RU363032"/>
    </source>
</evidence>
<dbReference type="Gene3D" id="1.10.3720.10">
    <property type="entry name" value="MetI-like"/>
    <property type="match status" value="1"/>
</dbReference>
<organism evidence="9 10">
    <name type="scientific">Alkalicoccobacillus gibsonii</name>
    <dbReference type="NCBI Taxonomy" id="79881"/>
    <lineage>
        <taxon>Bacteria</taxon>
        <taxon>Bacillati</taxon>
        <taxon>Bacillota</taxon>
        <taxon>Bacilli</taxon>
        <taxon>Bacillales</taxon>
        <taxon>Bacillaceae</taxon>
        <taxon>Alkalicoccobacillus</taxon>
    </lineage>
</organism>
<keyword evidence="10" id="KW-1185">Reference proteome</keyword>
<feature type="transmembrane region" description="Helical" evidence="7">
    <location>
        <begin position="144"/>
        <end position="165"/>
    </location>
</feature>
<comment type="subcellular location">
    <subcellularLocation>
        <location evidence="1 7">Cell membrane</location>
        <topology evidence="1 7">Multi-pass membrane protein</topology>
    </subcellularLocation>
</comment>
<evidence type="ECO:0000256" key="1">
    <source>
        <dbReference type="ARBA" id="ARBA00004651"/>
    </source>
</evidence>
<dbReference type="InterPro" id="IPR000515">
    <property type="entry name" value="MetI-like"/>
</dbReference>
<keyword evidence="4 7" id="KW-0812">Transmembrane</keyword>
<feature type="transmembrane region" description="Helical" evidence="7">
    <location>
        <begin position="113"/>
        <end position="132"/>
    </location>
</feature>
<sequence length="302" mass="33664">MNTTSIQETKVDKLFKAFVYLCLTLALIAVLYPLIYIISASVSSPASVNSGQMWLYPIDITFAGYEMIFQNSQIWRGYLNTIFYTGLGTLINLLVTIPAAYALSRKDFFGRGFFTGMFVLTMFFSGGLIPTYLVVRDLGLIDTIWAMVLPNAAAVWNIIIARVFFQSTIPKGLEEAATIDGASNFKMFMKIILPLSAPIIAVMALFYGVGHWNGYFNALIYLSDRNLYPLQMVLREILVLNELSSNNTQITGEMAEALHSKQQLAAIVKYGVMIVSTLPIIIVYPFLQRFFVKGVMIGSLKG</sequence>
<dbReference type="Pfam" id="PF00528">
    <property type="entry name" value="BPD_transp_1"/>
    <property type="match status" value="1"/>
</dbReference>
<feature type="transmembrane region" description="Helical" evidence="7">
    <location>
        <begin position="82"/>
        <end position="101"/>
    </location>
</feature>
<evidence type="ECO:0000256" key="6">
    <source>
        <dbReference type="ARBA" id="ARBA00023136"/>
    </source>
</evidence>
<evidence type="ECO:0000313" key="9">
    <source>
        <dbReference type="EMBL" id="MEN0642466.1"/>
    </source>
</evidence>
<accession>A0ABU9VEZ6</accession>
<feature type="domain" description="ABC transmembrane type-1" evidence="8">
    <location>
        <begin position="78"/>
        <end position="291"/>
    </location>
</feature>
<keyword evidence="5 7" id="KW-1133">Transmembrane helix</keyword>
<evidence type="ECO:0000313" key="10">
    <source>
        <dbReference type="Proteomes" id="UP001418796"/>
    </source>
</evidence>
<dbReference type="PROSITE" id="PS50928">
    <property type="entry name" value="ABC_TM1"/>
    <property type="match status" value="1"/>
</dbReference>
<dbReference type="SUPFAM" id="SSF161098">
    <property type="entry name" value="MetI-like"/>
    <property type="match status" value="1"/>
</dbReference>
<keyword evidence="3" id="KW-1003">Cell membrane</keyword>